<dbReference type="SUPFAM" id="SSF53067">
    <property type="entry name" value="Actin-like ATPase domain"/>
    <property type="match status" value="1"/>
</dbReference>
<dbReference type="EMBL" id="LAZR01057687">
    <property type="protein sequence ID" value="KKK71539.1"/>
    <property type="molecule type" value="Genomic_DNA"/>
</dbReference>
<proteinExistence type="predicted"/>
<reference evidence="1" key="1">
    <citation type="journal article" date="2015" name="Nature">
        <title>Complex archaea that bridge the gap between prokaryotes and eukaryotes.</title>
        <authorList>
            <person name="Spang A."/>
            <person name="Saw J.H."/>
            <person name="Jorgensen S.L."/>
            <person name="Zaremba-Niedzwiedzka K."/>
            <person name="Martijn J."/>
            <person name="Lind A.E."/>
            <person name="van Eijk R."/>
            <person name="Schleper C."/>
            <person name="Guy L."/>
            <person name="Ettema T.J."/>
        </authorList>
    </citation>
    <scope>NUCLEOTIDE SEQUENCE</scope>
</reference>
<gene>
    <name evidence="1" type="ORF">LCGC14_2912890</name>
</gene>
<organism evidence="1">
    <name type="scientific">marine sediment metagenome</name>
    <dbReference type="NCBI Taxonomy" id="412755"/>
    <lineage>
        <taxon>unclassified sequences</taxon>
        <taxon>metagenomes</taxon>
        <taxon>ecological metagenomes</taxon>
    </lineage>
</organism>
<feature type="non-terminal residue" evidence="1">
    <location>
        <position position="1"/>
    </location>
</feature>
<evidence type="ECO:0000313" key="1">
    <source>
        <dbReference type="EMBL" id="KKK71539.1"/>
    </source>
</evidence>
<evidence type="ECO:0008006" key="2">
    <source>
        <dbReference type="Google" id="ProtNLM"/>
    </source>
</evidence>
<protein>
    <recommendedName>
        <fullName evidence="2">Carbohydrate kinase FGGY C-terminal domain-containing protein</fullName>
    </recommendedName>
</protein>
<comment type="caution">
    <text evidence="1">The sequence shown here is derived from an EMBL/GenBank/DDBJ whole genome shotgun (WGS) entry which is preliminary data.</text>
</comment>
<dbReference type="Gene3D" id="3.30.420.40">
    <property type="match status" value="1"/>
</dbReference>
<dbReference type="InterPro" id="IPR043129">
    <property type="entry name" value="ATPase_NBD"/>
</dbReference>
<sequence>MVADIFDCAVVCPVSSEAGAMGAALQAMWCYLEQKEGGGSLQTITDHFVSLDESTRTQPEMSSVSQYADIYQHYLQLSNLLKPMLEGVS</sequence>
<dbReference type="AlphaFoldDB" id="A0A0F8ZYR8"/>
<accession>A0A0F8ZYR8</accession>
<name>A0A0F8ZYR8_9ZZZZ</name>